<accession>A0A7S2XXR1</accession>
<reference evidence="9" key="1">
    <citation type="submission" date="2021-01" db="EMBL/GenBank/DDBJ databases">
        <authorList>
            <person name="Corre E."/>
            <person name="Pelletier E."/>
            <person name="Niang G."/>
            <person name="Scheremetjew M."/>
            <person name="Finn R."/>
            <person name="Kale V."/>
            <person name="Holt S."/>
            <person name="Cochrane G."/>
            <person name="Meng A."/>
            <person name="Brown T."/>
            <person name="Cohen L."/>
        </authorList>
    </citation>
    <scope>NUCLEOTIDE SEQUENCE</scope>
    <source>
        <strain evidence="9">CCMP1661</strain>
    </source>
</reference>
<comment type="function">
    <text evidence="7">Choline transporter.</text>
</comment>
<dbReference type="Pfam" id="PF04515">
    <property type="entry name" value="Choline_transpo"/>
    <property type="match status" value="1"/>
</dbReference>
<evidence type="ECO:0000256" key="7">
    <source>
        <dbReference type="RuleBase" id="RU368066"/>
    </source>
</evidence>
<evidence type="ECO:0000256" key="4">
    <source>
        <dbReference type="ARBA" id="ARBA00022989"/>
    </source>
</evidence>
<sequence length="606" mass="67993">MNKESLGLDHGPDIDPNKKLSGDGFQGPTDQRKCTDILFLILIILAWIILTAIGSDSCVHGDPWTLIAQVDYGGRVCGYSSGVEDSENIYYLDSSLNGVCVNTCPPEDVLPPYSIDDLICKENVDTSRTFVGLVASGDCQFKYASTNRFGICIFTNSSMNDVLNVYAGDQTSALEEFAADIYTARGYVFGFGFVIAIVMGFLYTWFLHLPGVISTFVWSTIILIFLLKLALGAWLIVKGGEWEDEDPQMREDYEILGLKVLGGIVIAVAVIYACLIIFLRKRIQLAVGIIKEAGRSLMDMPAIIFFPLLQVFGLVLFMVPWVFFVIYTASMGDIEVKQMNGVNYKDYVYSAEVEERGWYLLFMWFWTTQFIIALGQIVLAAAVAKWYFTRDKKEVGTRTVFWAIKVSLFYHVGTAAFGSLVIAIIKMIRFILMQMQKQAQKQNNKLAQAVLCCCQCCMWCVEKCMKFVNRHAYIQTAIFSTSFCVSAKNGFFLLLRNIARASAVELVSEIIILIGKIFISLMATFLSYATMEAVISDDLNSLVAPTVMVFILAWVVAIMFMMVFHMAIDTVFQCFIADEEMFEGDQRFAQHDLAAILNEKFPKNQG</sequence>
<dbReference type="PANTHER" id="PTHR12385:SF14">
    <property type="entry name" value="CHOLINE TRANSPORTER-LIKE 2"/>
    <property type="match status" value="1"/>
</dbReference>
<keyword evidence="4 7" id="KW-1133">Transmembrane helix</keyword>
<feature type="transmembrane region" description="Helical" evidence="7">
    <location>
        <begin position="472"/>
        <end position="494"/>
    </location>
</feature>
<feature type="transmembrane region" description="Helical" evidence="7">
    <location>
        <begin position="300"/>
        <end position="327"/>
    </location>
</feature>
<feature type="transmembrane region" description="Helical" evidence="7">
    <location>
        <begin position="542"/>
        <end position="564"/>
    </location>
</feature>
<feature type="transmembrane region" description="Helical" evidence="7">
    <location>
        <begin position="256"/>
        <end position="279"/>
    </location>
</feature>
<evidence type="ECO:0000256" key="3">
    <source>
        <dbReference type="ARBA" id="ARBA00022692"/>
    </source>
</evidence>
<feature type="transmembrane region" description="Helical" evidence="7">
    <location>
        <begin position="506"/>
        <end position="530"/>
    </location>
</feature>
<evidence type="ECO:0000256" key="6">
    <source>
        <dbReference type="ARBA" id="ARBA00023180"/>
    </source>
</evidence>
<evidence type="ECO:0000256" key="1">
    <source>
        <dbReference type="ARBA" id="ARBA00004141"/>
    </source>
</evidence>
<keyword evidence="6" id="KW-0325">Glycoprotein</keyword>
<feature type="transmembrane region" description="Helical" evidence="7">
    <location>
        <begin position="216"/>
        <end position="236"/>
    </location>
</feature>
<evidence type="ECO:0000256" key="2">
    <source>
        <dbReference type="ARBA" id="ARBA00007168"/>
    </source>
</evidence>
<name>A0A7S2XXR1_9STRA</name>
<feature type="compositionally biased region" description="Basic and acidic residues" evidence="8">
    <location>
        <begin position="1"/>
        <end position="21"/>
    </location>
</feature>
<dbReference type="AlphaFoldDB" id="A0A7S2XXR1"/>
<dbReference type="PANTHER" id="PTHR12385">
    <property type="entry name" value="CHOLINE TRANSPORTER-LIKE (SLC FAMILY 44)"/>
    <property type="match status" value="1"/>
</dbReference>
<feature type="transmembrane region" description="Helical" evidence="7">
    <location>
        <begin position="363"/>
        <end position="388"/>
    </location>
</feature>
<gene>
    <name evidence="9" type="ORF">FJAP1339_LOCUS5783</name>
</gene>
<comment type="subcellular location">
    <subcellularLocation>
        <location evidence="7">Cell membrane</location>
        <topology evidence="7">Multi-pass membrane protein</topology>
    </subcellularLocation>
    <subcellularLocation>
        <location evidence="1">Membrane</location>
        <topology evidence="1">Multi-pass membrane protein</topology>
    </subcellularLocation>
</comment>
<comment type="similarity">
    <text evidence="2 7">Belongs to the CTL (choline transporter-like) family.</text>
</comment>
<feature type="transmembrane region" description="Helical" evidence="7">
    <location>
        <begin position="187"/>
        <end position="209"/>
    </location>
</feature>
<organism evidence="9">
    <name type="scientific">Fibrocapsa japonica</name>
    <dbReference type="NCBI Taxonomy" id="94617"/>
    <lineage>
        <taxon>Eukaryota</taxon>
        <taxon>Sar</taxon>
        <taxon>Stramenopiles</taxon>
        <taxon>Ochrophyta</taxon>
        <taxon>Raphidophyceae</taxon>
        <taxon>Chattonellales</taxon>
        <taxon>Chattonellaceae</taxon>
        <taxon>Fibrocapsa</taxon>
    </lineage>
</organism>
<dbReference type="GO" id="GO:0005886">
    <property type="term" value="C:plasma membrane"/>
    <property type="evidence" value="ECO:0007669"/>
    <property type="project" value="UniProtKB-SubCell"/>
</dbReference>
<dbReference type="GO" id="GO:0022857">
    <property type="term" value="F:transmembrane transporter activity"/>
    <property type="evidence" value="ECO:0007669"/>
    <property type="project" value="UniProtKB-UniRule"/>
</dbReference>
<keyword evidence="5 7" id="KW-0472">Membrane</keyword>
<protein>
    <recommendedName>
        <fullName evidence="7">Choline transporter-like protein</fullName>
    </recommendedName>
</protein>
<evidence type="ECO:0000313" key="9">
    <source>
        <dbReference type="EMBL" id="CAD9863271.1"/>
    </source>
</evidence>
<evidence type="ECO:0000256" key="5">
    <source>
        <dbReference type="ARBA" id="ARBA00023136"/>
    </source>
</evidence>
<feature type="region of interest" description="Disordered" evidence="8">
    <location>
        <begin position="1"/>
        <end position="25"/>
    </location>
</feature>
<proteinExistence type="inferred from homology"/>
<dbReference type="EMBL" id="HBHR01011945">
    <property type="protein sequence ID" value="CAD9863271.1"/>
    <property type="molecule type" value="Transcribed_RNA"/>
</dbReference>
<dbReference type="InterPro" id="IPR007603">
    <property type="entry name" value="Choline_transptr-like"/>
</dbReference>
<feature type="transmembrane region" description="Helical" evidence="7">
    <location>
        <begin position="408"/>
        <end position="432"/>
    </location>
</feature>
<evidence type="ECO:0000256" key="8">
    <source>
        <dbReference type="SAM" id="MobiDB-lite"/>
    </source>
</evidence>
<feature type="transmembrane region" description="Helical" evidence="7">
    <location>
        <begin position="37"/>
        <end position="55"/>
    </location>
</feature>
<keyword evidence="3 7" id="KW-0812">Transmembrane</keyword>